<keyword evidence="3" id="KW-1185">Reference proteome</keyword>
<evidence type="ECO:0000256" key="1">
    <source>
        <dbReference type="SAM" id="MobiDB-lite"/>
    </source>
</evidence>
<dbReference type="EMBL" id="LSZW01000023">
    <property type="protein sequence ID" value="KXK66856.1"/>
    <property type="molecule type" value="Genomic_DNA"/>
</dbReference>
<dbReference type="Proteomes" id="UP000070366">
    <property type="component" value="Unassembled WGS sequence"/>
</dbReference>
<feature type="region of interest" description="Disordered" evidence="1">
    <location>
        <begin position="1"/>
        <end position="22"/>
    </location>
</feature>
<evidence type="ECO:0000313" key="3">
    <source>
        <dbReference type="Proteomes" id="UP000070366"/>
    </source>
</evidence>
<dbReference type="AlphaFoldDB" id="A0A136Q8F5"/>
<organism evidence="2 3">
    <name type="scientific">Christensenella minuta</name>
    <dbReference type="NCBI Taxonomy" id="626937"/>
    <lineage>
        <taxon>Bacteria</taxon>
        <taxon>Bacillati</taxon>
        <taxon>Bacillota</taxon>
        <taxon>Clostridia</taxon>
        <taxon>Christensenellales</taxon>
        <taxon>Christensenellaceae</taxon>
        <taxon>Christensenella</taxon>
    </lineage>
</organism>
<protein>
    <submittedName>
        <fullName evidence="2">Uncharacterized protein</fullName>
    </submittedName>
</protein>
<gene>
    <name evidence="2" type="ORF">HMPREF3293_00244</name>
</gene>
<comment type="caution">
    <text evidence="2">The sequence shown here is derived from an EMBL/GenBank/DDBJ whole genome shotgun (WGS) entry which is preliminary data.</text>
</comment>
<proteinExistence type="predicted"/>
<name>A0A136Q8F5_9FIRM</name>
<reference evidence="2 3" key="1">
    <citation type="submission" date="2016-02" db="EMBL/GenBank/DDBJ databases">
        <authorList>
            <person name="Wen L."/>
            <person name="He K."/>
            <person name="Yang H."/>
        </authorList>
    </citation>
    <scope>NUCLEOTIDE SEQUENCE [LARGE SCALE GENOMIC DNA]</scope>
    <source>
        <strain evidence="2 3">DSM 22607</strain>
    </source>
</reference>
<evidence type="ECO:0000313" key="2">
    <source>
        <dbReference type="EMBL" id="KXK66856.1"/>
    </source>
</evidence>
<accession>A0A136Q8F5</accession>
<sequence>MGIESSIKANLPKGRDAKPTDLNVSRMAGLQIGYLPSNQIPEK</sequence>
<dbReference type="STRING" id="626937.HMPREF3293_00244"/>